<reference evidence="2 3" key="1">
    <citation type="journal article" date="2014" name="Mol. Biol. Evol.">
        <title>Massive expansion of Ubiquitination-related gene families within the Chlamydiae.</title>
        <authorList>
            <person name="Domman D."/>
            <person name="Collingro A."/>
            <person name="Lagkouvardos I."/>
            <person name="Gehre L."/>
            <person name="Weinmaier T."/>
            <person name="Rattei T."/>
            <person name="Subtil A."/>
            <person name="Horn M."/>
        </authorList>
    </citation>
    <scope>NUCLEOTIDE SEQUENCE [LARGE SCALE GENOMIC DNA]</scope>
    <source>
        <strain evidence="2 3">OEW1</strain>
    </source>
</reference>
<dbReference type="EMBL" id="JSAM01000127">
    <property type="protein sequence ID" value="KIA76224.1"/>
    <property type="molecule type" value="Genomic_DNA"/>
</dbReference>
<evidence type="ECO:0000313" key="2">
    <source>
        <dbReference type="EMBL" id="KIA76224.1"/>
    </source>
</evidence>
<dbReference type="Proteomes" id="UP000031307">
    <property type="component" value="Unassembled WGS sequence"/>
</dbReference>
<sequence length="401" mass="46647">MFRHYLQYIRFHMINRIDIFIPARSQYGVLNQFTTDFAAALTRQGVNCRILKAERDNPRPFLDQIFQDPPNCTLSFNGLLPDEEGRFFCDLINIPHVAYLVDAPTLFFSLANSPLTIITCVDRLGSQFFTELESAQSFFLPHGVDQDLKDLHLEKKYEVVMFSSCIDYEKIRENWEQRFSKPLINALNEAIDVSLNQDGISYIHAFVQAVDKQAKQGNPIPSHEINFVEVLDMLERYIRGKDRVELVRNIRDAQVDVFGAPDESKSWSDYFKDMPNVRCHDPVPYQEAIQIMQQSKIVLSSCAWIKDGLHERILAGTQSGALVVCQENPYLLEEFPRDKSLLYYRHGQWDALNASIYHFLNNENERQDRVQQGQNIVQNGHTWDHRARQLLRDLNTYFSSE</sequence>
<dbReference type="SUPFAM" id="SSF53756">
    <property type="entry name" value="UDP-Glycosyltransferase/glycogen phosphorylase"/>
    <property type="match status" value="1"/>
</dbReference>
<evidence type="ECO:0000313" key="3">
    <source>
        <dbReference type="Proteomes" id="UP000031307"/>
    </source>
</evidence>
<dbReference type="AlphaFoldDB" id="A0A0C1EHX2"/>
<proteinExistence type="predicted"/>
<dbReference type="Gene3D" id="3.40.50.2000">
    <property type="entry name" value="Glycogen Phosphorylase B"/>
    <property type="match status" value="1"/>
</dbReference>
<feature type="domain" description="Spore protein YkvP/CgeB glycosyl transferase-like" evidence="1">
    <location>
        <begin position="245"/>
        <end position="391"/>
    </location>
</feature>
<protein>
    <recommendedName>
        <fullName evidence="1">Spore protein YkvP/CgeB glycosyl transferase-like domain-containing protein</fullName>
    </recommendedName>
</protein>
<evidence type="ECO:0000259" key="1">
    <source>
        <dbReference type="Pfam" id="PF13524"/>
    </source>
</evidence>
<dbReference type="Pfam" id="PF13524">
    <property type="entry name" value="Glyco_trans_1_2"/>
    <property type="match status" value="1"/>
</dbReference>
<accession>A0A0C1EHX2</accession>
<gene>
    <name evidence="2" type="ORF">DB43_AQ00300</name>
</gene>
<comment type="caution">
    <text evidence="2">The sequence shown here is derived from an EMBL/GenBank/DDBJ whole genome shotgun (WGS) entry which is preliminary data.</text>
</comment>
<name>A0A0C1EHX2_9BACT</name>
<dbReference type="PATRIC" id="fig|83552.4.peg.2674"/>
<dbReference type="InterPro" id="IPR055259">
    <property type="entry name" value="YkvP/CgeB_Glyco_trans-like"/>
</dbReference>
<organism evidence="2 3">
    <name type="scientific">Parachlamydia acanthamoebae</name>
    <dbReference type="NCBI Taxonomy" id="83552"/>
    <lineage>
        <taxon>Bacteria</taxon>
        <taxon>Pseudomonadati</taxon>
        <taxon>Chlamydiota</taxon>
        <taxon>Chlamydiia</taxon>
        <taxon>Parachlamydiales</taxon>
        <taxon>Parachlamydiaceae</taxon>
        <taxon>Parachlamydia</taxon>
    </lineage>
</organism>